<reference evidence="3 4" key="1">
    <citation type="submission" date="2009-10" db="EMBL/GenBank/DDBJ databases">
        <authorList>
            <person name="Harkins D.M."/>
            <person name="Madupu R."/>
            <person name="Durkin A.S."/>
            <person name="Torralba M."/>
            <person name="Methe B."/>
            <person name="Sutton G.G."/>
            <person name="Strausberg R.L."/>
            <person name="Nelson K.E."/>
        </authorList>
    </citation>
    <scope>NUCLEOTIDE SEQUENCE [LARGE SCALE GENOMIC DNA]</scope>
    <source>
        <strain evidence="3 4">F0264</strain>
    </source>
</reference>
<evidence type="ECO:0000313" key="3">
    <source>
        <dbReference type="EMBL" id="EEY34243.1"/>
    </source>
</evidence>
<keyword evidence="4" id="KW-1185">Reference proteome</keyword>
<dbReference type="SUPFAM" id="SSF55804">
    <property type="entry name" value="Phoshotransferase/anion transport protein"/>
    <property type="match status" value="1"/>
</dbReference>
<feature type="coiled-coil region" evidence="1">
    <location>
        <begin position="108"/>
        <end position="141"/>
    </location>
</feature>
<dbReference type="InterPro" id="IPR051541">
    <property type="entry name" value="PTS_SugarTrans_NitroReg"/>
</dbReference>
<accession>D0GNQ3</accession>
<keyword evidence="3" id="KW-0808">Transferase</keyword>
<comment type="caution">
    <text evidence="3">The sequence shown here is derived from an EMBL/GenBank/DDBJ whole genome shotgun (WGS) entry which is preliminary data.</text>
</comment>
<dbReference type="GO" id="GO:0016740">
    <property type="term" value="F:transferase activity"/>
    <property type="evidence" value="ECO:0007669"/>
    <property type="project" value="UniProtKB-KW"/>
</dbReference>
<dbReference type="CDD" id="cd00211">
    <property type="entry name" value="PTS_IIA_fru"/>
    <property type="match status" value="1"/>
</dbReference>
<evidence type="ECO:0000313" key="4">
    <source>
        <dbReference type="Proteomes" id="UP000004226"/>
    </source>
</evidence>
<name>D0GNQ3_9FUSO</name>
<organism evidence="3 4">
    <name type="scientific">Pseudoleptotrichia goodfellowii F0264</name>
    <dbReference type="NCBI Taxonomy" id="596323"/>
    <lineage>
        <taxon>Bacteria</taxon>
        <taxon>Fusobacteriati</taxon>
        <taxon>Fusobacteriota</taxon>
        <taxon>Fusobacteriia</taxon>
        <taxon>Fusobacteriales</taxon>
        <taxon>Leptotrichiaceae</taxon>
        <taxon>Pseudoleptotrichia</taxon>
    </lineage>
</organism>
<dbReference type="AlphaFoldDB" id="D0GNQ3"/>
<keyword evidence="3" id="KW-0670">Pyruvate</keyword>
<dbReference type="RefSeq" id="WP_006808119.1">
    <property type="nucleotide sequence ID" value="NZ_ADAD01000176.1"/>
</dbReference>
<sequence length="151" mass="17919">MKDYFKEENVFLKFEAENRDEFFSKIGEILLEKKYVKEDFVDSIKEREKNYPTGLNFGEYNIAIPHTNPEFVNEEGIVTVRLKNPVIFRDMGMDENDLEVLLVFVLLIKKGEEQVNTLMKLMSLLEKKDIYEKLIKAEEKDDILKILKKNF</sequence>
<dbReference type="InterPro" id="IPR002178">
    <property type="entry name" value="PTS_EIIA_type-2_dom"/>
</dbReference>
<dbReference type="Pfam" id="PF00359">
    <property type="entry name" value="PTS_EIIA_2"/>
    <property type="match status" value="1"/>
</dbReference>
<dbReference type="eggNOG" id="COG1762">
    <property type="taxonomic scope" value="Bacteria"/>
</dbReference>
<evidence type="ECO:0000256" key="1">
    <source>
        <dbReference type="SAM" id="Coils"/>
    </source>
</evidence>
<protein>
    <submittedName>
        <fullName evidence="3">Phosphoenolpyruvate-dependent sugar phosphotransferase system, EIIA 2</fullName>
    </submittedName>
</protein>
<dbReference type="Gene3D" id="3.40.930.10">
    <property type="entry name" value="Mannitol-specific EII, Chain A"/>
    <property type="match status" value="1"/>
</dbReference>
<dbReference type="PANTHER" id="PTHR47738:SF3">
    <property type="entry name" value="PHOSPHOTRANSFERASE SYSTEM MANNITOL_FRUCTOSE-SPECIFIC IIA DOMAIN CONTAINING PROTEIN"/>
    <property type="match status" value="1"/>
</dbReference>
<dbReference type="Proteomes" id="UP000004226">
    <property type="component" value="Unassembled WGS sequence"/>
</dbReference>
<dbReference type="InterPro" id="IPR016152">
    <property type="entry name" value="PTrfase/Anion_transptr"/>
</dbReference>
<dbReference type="EMBL" id="ADAD01000176">
    <property type="protein sequence ID" value="EEY34243.1"/>
    <property type="molecule type" value="Genomic_DNA"/>
</dbReference>
<dbReference type="PROSITE" id="PS51094">
    <property type="entry name" value="PTS_EIIA_TYPE_2"/>
    <property type="match status" value="1"/>
</dbReference>
<proteinExistence type="predicted"/>
<dbReference type="PANTHER" id="PTHR47738">
    <property type="entry name" value="PTS SYSTEM FRUCTOSE-LIKE EIIA COMPONENT-RELATED"/>
    <property type="match status" value="1"/>
</dbReference>
<gene>
    <name evidence="3" type="ORF">HMPREF0554_2336</name>
</gene>
<keyword evidence="1" id="KW-0175">Coiled coil</keyword>
<feature type="domain" description="PTS EIIA type-2" evidence="2">
    <location>
        <begin position="3"/>
        <end position="150"/>
    </location>
</feature>
<evidence type="ECO:0000259" key="2">
    <source>
        <dbReference type="PROSITE" id="PS51094"/>
    </source>
</evidence>